<keyword evidence="3" id="KW-1185">Reference proteome</keyword>
<gene>
    <name evidence="2" type="ORF">VP1G_10685</name>
</gene>
<protein>
    <submittedName>
        <fullName evidence="2">Uncharacterized protein</fullName>
    </submittedName>
</protein>
<feature type="region of interest" description="Disordered" evidence="1">
    <location>
        <begin position="178"/>
        <end position="227"/>
    </location>
</feature>
<dbReference type="Proteomes" id="UP000078576">
    <property type="component" value="Unassembled WGS sequence"/>
</dbReference>
<organism evidence="2 3">
    <name type="scientific">Cytospora mali</name>
    <name type="common">Apple Valsa canker fungus</name>
    <name type="synonym">Valsa mali</name>
    <dbReference type="NCBI Taxonomy" id="578113"/>
    <lineage>
        <taxon>Eukaryota</taxon>
        <taxon>Fungi</taxon>
        <taxon>Dikarya</taxon>
        <taxon>Ascomycota</taxon>
        <taxon>Pezizomycotina</taxon>
        <taxon>Sordariomycetes</taxon>
        <taxon>Sordariomycetidae</taxon>
        <taxon>Diaporthales</taxon>
        <taxon>Cytosporaceae</taxon>
        <taxon>Cytospora</taxon>
    </lineage>
</organism>
<evidence type="ECO:0000313" key="3">
    <source>
        <dbReference type="Proteomes" id="UP000078576"/>
    </source>
</evidence>
<accession>A0A194URT6</accession>
<name>A0A194URT6_CYTMA</name>
<reference evidence="3" key="1">
    <citation type="submission" date="2014-12" db="EMBL/GenBank/DDBJ databases">
        <title>Genome Sequence of Valsa Canker Pathogens Uncovers a Specific Adaption of Colonization on Woody Bark.</title>
        <authorList>
            <person name="Yin Z."/>
            <person name="Liu H."/>
            <person name="Gao X."/>
            <person name="Li Z."/>
            <person name="Song N."/>
            <person name="Ke X."/>
            <person name="Dai Q."/>
            <person name="Wu Y."/>
            <person name="Sun Y."/>
            <person name="Xu J.-R."/>
            <person name="Kang Z.K."/>
            <person name="Wang L."/>
            <person name="Huang L."/>
        </authorList>
    </citation>
    <scope>NUCLEOTIDE SEQUENCE [LARGE SCALE GENOMIC DNA]</scope>
    <source>
        <strain evidence="3">SXYL134</strain>
    </source>
</reference>
<dbReference type="EMBL" id="KN714673">
    <property type="protein sequence ID" value="KUI54390.1"/>
    <property type="molecule type" value="Genomic_DNA"/>
</dbReference>
<proteinExistence type="predicted"/>
<evidence type="ECO:0000256" key="1">
    <source>
        <dbReference type="SAM" id="MobiDB-lite"/>
    </source>
</evidence>
<feature type="compositionally biased region" description="Basic and acidic residues" evidence="1">
    <location>
        <begin position="192"/>
        <end position="201"/>
    </location>
</feature>
<feature type="compositionally biased region" description="Low complexity" evidence="1">
    <location>
        <begin position="181"/>
        <end position="191"/>
    </location>
</feature>
<sequence>MDGSSNAWTEEDWAFLNSDSSVTLAHTWENIPDIYPEETPDATYNLNGISAVELPAANMSVSGSLEQSSQHMWPTAPDLMQQYNPYALSDTNIDPASIGSHPQDDWSISLGLPTHDPLYLMGGISPQPMPTNLSSSFGQVIPTFPQDFADQVFSMNISSVDSNVLSDERIGTPYSVAIEASSSSNSPGSRPSLERSGKAKADAGASADETDNSLQLLFMPSHIQEDV</sequence>
<dbReference type="AlphaFoldDB" id="A0A194URT6"/>
<evidence type="ECO:0000313" key="2">
    <source>
        <dbReference type="EMBL" id="KUI54390.1"/>
    </source>
</evidence>